<dbReference type="InterPro" id="IPR013766">
    <property type="entry name" value="Thioredoxin_domain"/>
</dbReference>
<reference evidence="6" key="1">
    <citation type="submission" date="2022-03" db="EMBL/GenBank/DDBJ databases">
        <title>Description of Abyssus ytuae gen. nov., sp. nov., a novel member of the family Flavobacteriaceae isolated from the sediment of Mariana Trench.</title>
        <authorList>
            <person name="Zhang J."/>
            <person name="Xu X."/>
        </authorList>
    </citation>
    <scope>NUCLEOTIDE SEQUENCE</scope>
    <source>
        <strain evidence="6">MT3330</strain>
    </source>
</reference>
<name>A0A9E6ZYI4_9FLAO</name>
<organism evidence="6 7">
    <name type="scientific">Abyssalbus ytuae</name>
    <dbReference type="NCBI Taxonomy" id="2926907"/>
    <lineage>
        <taxon>Bacteria</taxon>
        <taxon>Pseudomonadati</taxon>
        <taxon>Bacteroidota</taxon>
        <taxon>Flavobacteriia</taxon>
        <taxon>Flavobacteriales</taxon>
        <taxon>Flavobacteriaceae</taxon>
        <taxon>Abyssalbus</taxon>
    </lineage>
</organism>
<dbReference type="GO" id="GO:0030313">
    <property type="term" value="C:cell envelope"/>
    <property type="evidence" value="ECO:0007669"/>
    <property type="project" value="UniProtKB-SubCell"/>
</dbReference>
<dbReference type="PANTHER" id="PTHR43640:SF1">
    <property type="entry name" value="THIOREDOXIN-DEPENDENT PEROXIREDOXIN"/>
    <property type="match status" value="1"/>
</dbReference>
<dbReference type="CDD" id="cd02969">
    <property type="entry name" value="PRX_like1"/>
    <property type="match status" value="1"/>
</dbReference>
<dbReference type="Pfam" id="PF00578">
    <property type="entry name" value="AhpC-TSA"/>
    <property type="match status" value="1"/>
</dbReference>
<feature type="compositionally biased region" description="Basic and acidic residues" evidence="4">
    <location>
        <begin position="40"/>
        <end position="53"/>
    </location>
</feature>
<dbReference type="KEGG" id="fbm:MQE35_08405"/>
<proteinExistence type="predicted"/>
<dbReference type="AlphaFoldDB" id="A0A9E6ZYI4"/>
<dbReference type="InterPro" id="IPR000866">
    <property type="entry name" value="AhpC/TSA"/>
</dbReference>
<dbReference type="RefSeq" id="WP_255845922.1">
    <property type="nucleotide sequence ID" value="NZ_CP094358.1"/>
</dbReference>
<protein>
    <submittedName>
        <fullName evidence="6">Redoxin domain-containing protein</fullName>
    </submittedName>
</protein>
<dbReference type="InterPro" id="IPR036249">
    <property type="entry name" value="Thioredoxin-like_sf"/>
</dbReference>
<keyword evidence="2" id="KW-0201">Cytochrome c-type biogenesis</keyword>
<dbReference type="PROSITE" id="PS51352">
    <property type="entry name" value="THIOREDOXIN_2"/>
    <property type="match status" value="2"/>
</dbReference>
<dbReference type="Proteomes" id="UP000831290">
    <property type="component" value="Chromosome"/>
</dbReference>
<feature type="domain" description="Thioredoxin" evidence="5">
    <location>
        <begin position="246"/>
        <end position="395"/>
    </location>
</feature>
<keyword evidence="7" id="KW-1185">Reference proteome</keyword>
<evidence type="ECO:0000256" key="2">
    <source>
        <dbReference type="ARBA" id="ARBA00022748"/>
    </source>
</evidence>
<dbReference type="InterPro" id="IPR017937">
    <property type="entry name" value="Thioredoxin_CS"/>
</dbReference>
<evidence type="ECO:0000313" key="7">
    <source>
        <dbReference type="Proteomes" id="UP000831290"/>
    </source>
</evidence>
<evidence type="ECO:0000256" key="4">
    <source>
        <dbReference type="SAM" id="MobiDB-lite"/>
    </source>
</evidence>
<feature type="domain" description="Thioredoxin" evidence="5">
    <location>
        <begin position="54"/>
        <end position="221"/>
    </location>
</feature>
<accession>A0A9E6ZYI4</accession>
<dbReference type="SUPFAM" id="SSF52833">
    <property type="entry name" value="Thioredoxin-like"/>
    <property type="match status" value="2"/>
</dbReference>
<dbReference type="GO" id="GO:0017004">
    <property type="term" value="P:cytochrome complex assembly"/>
    <property type="evidence" value="ECO:0007669"/>
    <property type="project" value="UniProtKB-KW"/>
</dbReference>
<dbReference type="InterPro" id="IPR013740">
    <property type="entry name" value="Redoxin"/>
</dbReference>
<feature type="region of interest" description="Disordered" evidence="4">
    <location>
        <begin position="40"/>
        <end position="63"/>
    </location>
</feature>
<comment type="subcellular location">
    <subcellularLocation>
        <location evidence="1">Cell envelope</location>
    </subcellularLocation>
</comment>
<dbReference type="PANTHER" id="PTHR43640">
    <property type="entry name" value="OS07G0260300 PROTEIN"/>
    <property type="match status" value="1"/>
</dbReference>
<dbReference type="GO" id="GO:0016491">
    <property type="term" value="F:oxidoreductase activity"/>
    <property type="evidence" value="ECO:0007669"/>
    <property type="project" value="InterPro"/>
</dbReference>
<dbReference type="Gene3D" id="3.40.30.10">
    <property type="entry name" value="Glutaredoxin"/>
    <property type="match status" value="2"/>
</dbReference>
<gene>
    <name evidence="6" type="ORF">MQE35_08405</name>
</gene>
<keyword evidence="3" id="KW-0676">Redox-active center</keyword>
<evidence type="ECO:0000313" key="6">
    <source>
        <dbReference type="EMBL" id="UOB19306.1"/>
    </source>
</evidence>
<evidence type="ECO:0000256" key="1">
    <source>
        <dbReference type="ARBA" id="ARBA00004196"/>
    </source>
</evidence>
<dbReference type="PROSITE" id="PS00194">
    <property type="entry name" value="THIOREDOXIN_1"/>
    <property type="match status" value="1"/>
</dbReference>
<dbReference type="InterPro" id="IPR047262">
    <property type="entry name" value="PRX-like1"/>
</dbReference>
<evidence type="ECO:0000256" key="3">
    <source>
        <dbReference type="ARBA" id="ARBA00023284"/>
    </source>
</evidence>
<dbReference type="CDD" id="cd02966">
    <property type="entry name" value="TlpA_like_family"/>
    <property type="match status" value="1"/>
</dbReference>
<sequence>MNAHINYLFIALIFILTAGCKHEKKEIKISDENKTEISAKKPDSLIKKPEPKPLEPGTKAPDFNLPGIDGKNYTLSDFNDYETLVVLFTCNHCPTAQAYEEKFIQIVNQYQNKNVGFLAISPNATRAISLSELGYSDMGDSLEEMKLRANQKGYNFPYLYDGDTQQTSLAYGPLATPHVFVFNKERILKYSGRIDDTENPYIQPKTTDLINVLDALTAGKEVTVNKTKTFGCSVKWSWKNDWVKKQKEQWAEEPVSLNEISLPEVGEMIKNDSDKLRLINFWATWCGPCVMEFPELININRMYRDRDFEFISVTTDKMNKKEKALELLKKKEASNVNYIYSGNDVYELIEAVDKNWQGSLPYTVLIAPGGEVLYKVEGTFDPPVLKKTIVDYLGRYYADNK</sequence>
<dbReference type="GO" id="GO:0016209">
    <property type="term" value="F:antioxidant activity"/>
    <property type="evidence" value="ECO:0007669"/>
    <property type="project" value="InterPro"/>
</dbReference>
<dbReference type="EMBL" id="CP094358">
    <property type="protein sequence ID" value="UOB19306.1"/>
    <property type="molecule type" value="Genomic_DNA"/>
</dbReference>
<dbReference type="Pfam" id="PF08534">
    <property type="entry name" value="Redoxin"/>
    <property type="match status" value="1"/>
</dbReference>
<evidence type="ECO:0000259" key="5">
    <source>
        <dbReference type="PROSITE" id="PS51352"/>
    </source>
</evidence>